<dbReference type="PROSITE" id="PS50109">
    <property type="entry name" value="HIS_KIN"/>
    <property type="match status" value="1"/>
</dbReference>
<feature type="transmembrane region" description="Helical" evidence="11">
    <location>
        <begin position="168"/>
        <end position="188"/>
    </location>
</feature>
<evidence type="ECO:0000256" key="9">
    <source>
        <dbReference type="ARBA" id="ARBA00023012"/>
    </source>
</evidence>
<sequence>MNARQVPARPILYRQLTLRLMIPLVLIVAVVGAFGLYSTGSETATVFDRWLLDAAVSLADQVRTGNGGEANTVDLPEAARTMLAYDEIDHTWFSVLDRGRVLIGSSGIPTTGTNAVAYSDGRAFDAVYGGAQVRVAAVGAPCAGCDHVVVLVAETVLKRQRSNRVVEWLLFPLGLMLVVTCTAIYIAVRSTVRPLEAIAERWSRQAHASLQPIPQDDLPDELTPFATALNDLLSRIREILVRERMFAAAAAHQLRTPLTALRLGMDRARHSPDLASARAVLDELKQVTDHTGRLVQQLMLLGRLDPEGRGDIDRTAVDLRDIARDVCGLFAEVALEQHVDLELQLPPTPVTVVAQTELLAEALANLIDNAMKSAGRKGQVLVAVIESPASLRVCDSGPGIKPSERKVIFERYARGSRPRWEGTGLGLAIVHNVATLHGANVAITDGELGGACFTFEFARPANS</sequence>
<proteinExistence type="predicted"/>
<dbReference type="AlphaFoldDB" id="A0A9X2C1X9"/>
<dbReference type="CDD" id="cd00082">
    <property type="entry name" value="HisKA"/>
    <property type="match status" value="1"/>
</dbReference>
<evidence type="ECO:0000313" key="14">
    <source>
        <dbReference type="EMBL" id="MCK9689328.1"/>
    </source>
</evidence>
<dbReference type="GO" id="GO:0016020">
    <property type="term" value="C:membrane"/>
    <property type="evidence" value="ECO:0007669"/>
    <property type="project" value="UniProtKB-SubCell"/>
</dbReference>
<dbReference type="SUPFAM" id="SSF55874">
    <property type="entry name" value="ATPase domain of HSP90 chaperone/DNA topoisomerase II/histidine kinase"/>
    <property type="match status" value="1"/>
</dbReference>
<dbReference type="SMART" id="SM00387">
    <property type="entry name" value="HATPase_c"/>
    <property type="match status" value="1"/>
</dbReference>
<dbReference type="Pfam" id="PF00512">
    <property type="entry name" value="HisKA"/>
    <property type="match status" value="1"/>
</dbReference>
<feature type="domain" description="HAMP" evidence="13">
    <location>
        <begin position="189"/>
        <end position="241"/>
    </location>
</feature>
<dbReference type="Pfam" id="PF02518">
    <property type="entry name" value="HATPase_c"/>
    <property type="match status" value="1"/>
</dbReference>
<evidence type="ECO:0000259" key="13">
    <source>
        <dbReference type="PROSITE" id="PS50885"/>
    </source>
</evidence>
<accession>A0A9X2C1X9</accession>
<comment type="caution">
    <text evidence="14">The sequence shown here is derived from an EMBL/GenBank/DDBJ whole genome shotgun (WGS) entry which is preliminary data.</text>
</comment>
<evidence type="ECO:0000256" key="4">
    <source>
        <dbReference type="ARBA" id="ARBA00022553"/>
    </source>
</evidence>
<dbReference type="SUPFAM" id="SSF47384">
    <property type="entry name" value="Homodimeric domain of signal transducing histidine kinase"/>
    <property type="match status" value="1"/>
</dbReference>
<evidence type="ECO:0000259" key="12">
    <source>
        <dbReference type="PROSITE" id="PS50109"/>
    </source>
</evidence>
<keyword evidence="7 14" id="KW-0418">Kinase</keyword>
<feature type="domain" description="Histidine kinase" evidence="12">
    <location>
        <begin position="249"/>
        <end position="461"/>
    </location>
</feature>
<dbReference type="InterPro" id="IPR050428">
    <property type="entry name" value="TCS_sensor_his_kinase"/>
</dbReference>
<dbReference type="PANTHER" id="PTHR45436">
    <property type="entry name" value="SENSOR HISTIDINE KINASE YKOH"/>
    <property type="match status" value="1"/>
</dbReference>
<comment type="subcellular location">
    <subcellularLocation>
        <location evidence="2">Membrane</location>
    </subcellularLocation>
</comment>
<dbReference type="InterPro" id="IPR036097">
    <property type="entry name" value="HisK_dim/P_sf"/>
</dbReference>
<dbReference type="SMART" id="SM00388">
    <property type="entry name" value="HisKA"/>
    <property type="match status" value="1"/>
</dbReference>
<organism evidence="14 15">
    <name type="scientific">Scleromatobacter humisilvae</name>
    <dbReference type="NCBI Taxonomy" id="2897159"/>
    <lineage>
        <taxon>Bacteria</taxon>
        <taxon>Pseudomonadati</taxon>
        <taxon>Pseudomonadota</taxon>
        <taxon>Betaproteobacteria</taxon>
        <taxon>Burkholderiales</taxon>
        <taxon>Sphaerotilaceae</taxon>
        <taxon>Scleromatobacter</taxon>
    </lineage>
</organism>
<dbReference type="Gene3D" id="3.30.565.10">
    <property type="entry name" value="Histidine kinase-like ATPase, C-terminal domain"/>
    <property type="match status" value="1"/>
</dbReference>
<keyword evidence="4" id="KW-0597">Phosphoprotein</keyword>
<protein>
    <recommendedName>
        <fullName evidence="3">histidine kinase</fullName>
        <ecNumber evidence="3">2.7.13.3</ecNumber>
    </recommendedName>
</protein>
<comment type="catalytic activity">
    <reaction evidence="1">
        <text>ATP + protein L-histidine = ADP + protein N-phospho-L-histidine.</text>
        <dbReference type="EC" id="2.7.13.3"/>
    </reaction>
</comment>
<evidence type="ECO:0000256" key="1">
    <source>
        <dbReference type="ARBA" id="ARBA00000085"/>
    </source>
</evidence>
<dbReference type="InterPro" id="IPR005467">
    <property type="entry name" value="His_kinase_dom"/>
</dbReference>
<dbReference type="EMBL" id="JAJLJH010000013">
    <property type="protein sequence ID" value="MCK9689328.1"/>
    <property type="molecule type" value="Genomic_DNA"/>
</dbReference>
<dbReference type="InterPro" id="IPR003660">
    <property type="entry name" value="HAMP_dom"/>
</dbReference>
<evidence type="ECO:0000256" key="8">
    <source>
        <dbReference type="ARBA" id="ARBA00022989"/>
    </source>
</evidence>
<dbReference type="RefSeq" id="WP_275685377.1">
    <property type="nucleotide sequence ID" value="NZ_JAJLJH010000013.1"/>
</dbReference>
<dbReference type="CDD" id="cd00075">
    <property type="entry name" value="HATPase"/>
    <property type="match status" value="1"/>
</dbReference>
<dbReference type="InterPro" id="IPR003661">
    <property type="entry name" value="HisK_dim/P_dom"/>
</dbReference>
<dbReference type="Pfam" id="PF08521">
    <property type="entry name" value="2CSK_N"/>
    <property type="match status" value="1"/>
</dbReference>
<evidence type="ECO:0000256" key="10">
    <source>
        <dbReference type="ARBA" id="ARBA00023136"/>
    </source>
</evidence>
<dbReference type="InterPro" id="IPR036890">
    <property type="entry name" value="HATPase_C_sf"/>
</dbReference>
<evidence type="ECO:0000256" key="5">
    <source>
        <dbReference type="ARBA" id="ARBA00022679"/>
    </source>
</evidence>
<reference evidence="14" key="1">
    <citation type="submission" date="2021-11" db="EMBL/GenBank/DDBJ databases">
        <title>BS-T2-15 a new species belonging to the Comamonadaceae family isolated from the soil of a French oak forest.</title>
        <authorList>
            <person name="Mieszkin S."/>
            <person name="Alain K."/>
        </authorList>
    </citation>
    <scope>NUCLEOTIDE SEQUENCE</scope>
    <source>
        <strain evidence="14">BS-T2-15</strain>
    </source>
</reference>
<keyword evidence="15" id="KW-1185">Reference proteome</keyword>
<dbReference type="PROSITE" id="PS50885">
    <property type="entry name" value="HAMP"/>
    <property type="match status" value="1"/>
</dbReference>
<keyword evidence="10 11" id="KW-0472">Membrane</keyword>
<name>A0A9X2C1X9_9BURK</name>
<dbReference type="InterPro" id="IPR003594">
    <property type="entry name" value="HATPase_dom"/>
</dbReference>
<evidence type="ECO:0000256" key="7">
    <source>
        <dbReference type="ARBA" id="ARBA00022777"/>
    </source>
</evidence>
<keyword evidence="5" id="KW-0808">Transferase</keyword>
<dbReference type="InterPro" id="IPR013727">
    <property type="entry name" value="2CSK_N"/>
</dbReference>
<feature type="transmembrane region" description="Helical" evidence="11">
    <location>
        <begin position="20"/>
        <end position="39"/>
    </location>
</feature>
<dbReference type="Gene3D" id="1.10.287.130">
    <property type="match status" value="1"/>
</dbReference>
<dbReference type="PANTHER" id="PTHR45436:SF5">
    <property type="entry name" value="SENSOR HISTIDINE KINASE TRCS"/>
    <property type="match status" value="1"/>
</dbReference>
<dbReference type="EC" id="2.7.13.3" evidence="3"/>
<evidence type="ECO:0000256" key="6">
    <source>
        <dbReference type="ARBA" id="ARBA00022692"/>
    </source>
</evidence>
<gene>
    <name evidence="14" type="ORF">LPC04_26725</name>
</gene>
<dbReference type="Proteomes" id="UP001139353">
    <property type="component" value="Unassembled WGS sequence"/>
</dbReference>
<evidence type="ECO:0000256" key="2">
    <source>
        <dbReference type="ARBA" id="ARBA00004370"/>
    </source>
</evidence>
<dbReference type="GO" id="GO:0000155">
    <property type="term" value="F:phosphorelay sensor kinase activity"/>
    <property type="evidence" value="ECO:0007669"/>
    <property type="project" value="InterPro"/>
</dbReference>
<keyword evidence="9" id="KW-0902">Two-component regulatory system</keyword>
<keyword evidence="8 11" id="KW-1133">Transmembrane helix</keyword>
<dbReference type="PRINTS" id="PR00344">
    <property type="entry name" value="BCTRLSENSOR"/>
</dbReference>
<evidence type="ECO:0000256" key="11">
    <source>
        <dbReference type="SAM" id="Phobius"/>
    </source>
</evidence>
<dbReference type="InterPro" id="IPR004358">
    <property type="entry name" value="Sig_transdc_His_kin-like_C"/>
</dbReference>
<evidence type="ECO:0000256" key="3">
    <source>
        <dbReference type="ARBA" id="ARBA00012438"/>
    </source>
</evidence>
<evidence type="ECO:0000313" key="15">
    <source>
        <dbReference type="Proteomes" id="UP001139353"/>
    </source>
</evidence>
<keyword evidence="6 11" id="KW-0812">Transmembrane</keyword>